<dbReference type="InterPro" id="IPR000847">
    <property type="entry name" value="LysR_HTH_N"/>
</dbReference>
<keyword evidence="2" id="KW-0805">Transcription regulation</keyword>
<sequence length="308" mass="34594">MNIDQLIYVAEVAKYKSITVAAEHLMVTQSTISQAVTRLEEELDIKLFSRSRLGAFPTAEAATILDKCLQIVNTVHAMKEDARNQQLKLSGELLLTVIPGGMPLLIHTLSSIKKDYPLIKFELSEKNSGDILKDVRNHKTHAGLIVKSKDDLDFNGNGLEFHPLREGKIVICASKHSPLAAKKKVAARELLHYNFVLYSDEFIDQFIVDLGELCGPIPILFRTDQSNAIASALSQNLAITVGHDYSFLQDDQIHNGNLVLIEVEDLQQRPFEIGWLKVHSKQPNRLIELFMERFNREASPLLSLDSEL</sequence>
<dbReference type="GO" id="GO:0032993">
    <property type="term" value="C:protein-DNA complex"/>
    <property type="evidence" value="ECO:0007669"/>
    <property type="project" value="TreeGrafter"/>
</dbReference>
<dbReference type="Pfam" id="PF03466">
    <property type="entry name" value="LysR_substrate"/>
    <property type="match status" value="1"/>
</dbReference>
<dbReference type="InterPro" id="IPR036388">
    <property type="entry name" value="WH-like_DNA-bd_sf"/>
</dbReference>
<dbReference type="PROSITE" id="PS50931">
    <property type="entry name" value="HTH_LYSR"/>
    <property type="match status" value="1"/>
</dbReference>
<dbReference type="RefSeq" id="WP_099519166.1">
    <property type="nucleotide sequence ID" value="NZ_CP016808.1"/>
</dbReference>
<dbReference type="GO" id="GO:0003700">
    <property type="term" value="F:DNA-binding transcription factor activity"/>
    <property type="evidence" value="ECO:0007669"/>
    <property type="project" value="InterPro"/>
</dbReference>
<dbReference type="AlphaFoldDB" id="A0A1B2DJX1"/>
<evidence type="ECO:0000256" key="4">
    <source>
        <dbReference type="ARBA" id="ARBA00023163"/>
    </source>
</evidence>
<reference evidence="6" key="1">
    <citation type="submission" date="2016-08" db="EMBL/GenBank/DDBJ databases">
        <title>Complete Genome Seqeunce of Paenibacillus sp. BIHB 4019 from tea rhizoplane.</title>
        <authorList>
            <person name="Thakur R."/>
            <person name="Swarnkar M.K."/>
            <person name="Gulati A."/>
        </authorList>
    </citation>
    <scope>NUCLEOTIDE SEQUENCE [LARGE SCALE GENOMIC DNA]</scope>
    <source>
        <strain evidence="6">BIHB4019</strain>
    </source>
</reference>
<dbReference type="InterPro" id="IPR036390">
    <property type="entry name" value="WH_DNA-bd_sf"/>
</dbReference>
<name>A0A1B2DJX1_9BACL</name>
<dbReference type="CDD" id="cd05466">
    <property type="entry name" value="PBP2_LTTR_substrate"/>
    <property type="match status" value="1"/>
</dbReference>
<proteinExistence type="inferred from homology"/>
<accession>A0A1B2DJX1</accession>
<evidence type="ECO:0000256" key="2">
    <source>
        <dbReference type="ARBA" id="ARBA00023015"/>
    </source>
</evidence>
<organism evidence="6">
    <name type="scientific">Paenibacillus sp. BIHB 4019</name>
    <dbReference type="NCBI Taxonomy" id="1870819"/>
    <lineage>
        <taxon>Bacteria</taxon>
        <taxon>Bacillati</taxon>
        <taxon>Bacillota</taxon>
        <taxon>Bacilli</taxon>
        <taxon>Bacillales</taxon>
        <taxon>Paenibacillaceae</taxon>
        <taxon>Paenibacillus</taxon>
    </lineage>
</organism>
<dbReference type="PANTHER" id="PTHR30346">
    <property type="entry name" value="TRANSCRIPTIONAL DUAL REGULATOR HCAR-RELATED"/>
    <property type="match status" value="1"/>
</dbReference>
<dbReference type="GO" id="GO:0003677">
    <property type="term" value="F:DNA binding"/>
    <property type="evidence" value="ECO:0007669"/>
    <property type="project" value="UniProtKB-KW"/>
</dbReference>
<dbReference type="SUPFAM" id="SSF46785">
    <property type="entry name" value="Winged helix' DNA-binding domain"/>
    <property type="match status" value="1"/>
</dbReference>
<evidence type="ECO:0000259" key="5">
    <source>
        <dbReference type="PROSITE" id="PS50931"/>
    </source>
</evidence>
<gene>
    <name evidence="6" type="ORF">BBD42_17095</name>
</gene>
<dbReference type="InterPro" id="IPR005119">
    <property type="entry name" value="LysR_subst-bd"/>
</dbReference>
<evidence type="ECO:0000313" key="6">
    <source>
        <dbReference type="EMBL" id="ANY67999.1"/>
    </source>
</evidence>
<dbReference type="EMBL" id="CP016808">
    <property type="protein sequence ID" value="ANY67999.1"/>
    <property type="molecule type" value="Genomic_DNA"/>
</dbReference>
<protein>
    <recommendedName>
        <fullName evidence="5">HTH lysR-type domain-containing protein</fullName>
    </recommendedName>
</protein>
<dbReference type="SUPFAM" id="SSF53850">
    <property type="entry name" value="Periplasmic binding protein-like II"/>
    <property type="match status" value="1"/>
</dbReference>
<dbReference type="PANTHER" id="PTHR30346:SF28">
    <property type="entry name" value="HTH-TYPE TRANSCRIPTIONAL REGULATOR CYNR"/>
    <property type="match status" value="1"/>
</dbReference>
<keyword evidence="4" id="KW-0804">Transcription</keyword>
<evidence type="ECO:0000256" key="3">
    <source>
        <dbReference type="ARBA" id="ARBA00023125"/>
    </source>
</evidence>
<dbReference type="Gene3D" id="3.40.190.290">
    <property type="match status" value="1"/>
</dbReference>
<dbReference type="PRINTS" id="PR00039">
    <property type="entry name" value="HTHLYSR"/>
</dbReference>
<keyword evidence="3" id="KW-0238">DNA-binding</keyword>
<dbReference type="Pfam" id="PF00126">
    <property type="entry name" value="HTH_1"/>
    <property type="match status" value="1"/>
</dbReference>
<feature type="domain" description="HTH lysR-type" evidence="5">
    <location>
        <begin position="1"/>
        <end position="58"/>
    </location>
</feature>
<evidence type="ECO:0000256" key="1">
    <source>
        <dbReference type="ARBA" id="ARBA00009437"/>
    </source>
</evidence>
<comment type="similarity">
    <text evidence="1">Belongs to the LysR transcriptional regulatory family.</text>
</comment>
<dbReference type="Gene3D" id="1.10.10.10">
    <property type="entry name" value="Winged helix-like DNA-binding domain superfamily/Winged helix DNA-binding domain"/>
    <property type="match status" value="1"/>
</dbReference>